<dbReference type="PROSITE" id="PS51257">
    <property type="entry name" value="PROKAR_LIPOPROTEIN"/>
    <property type="match status" value="1"/>
</dbReference>
<gene>
    <name evidence="5" type="ORF">AMJ44_06140</name>
</gene>
<dbReference type="InterPro" id="IPR029132">
    <property type="entry name" value="CBAH/NAAA_C"/>
</dbReference>
<sequence length="356" mass="39261">MKRTWLVILGVILIAVASSACTDFQVKAKDGSVIISRSMEFAIDLRSEVAAFPRGQKYTSVNEKGVKGISWTSKYGFLAVDAFGEQEAIMDGMNEAGLSVEFLWFPGSQFQKAVPGKFIDVSDMAKWMLGSFATVDEVKQAVKKVKVVSVYIEELNQAPGMHCAVHDAKGGNIVIEFIGGETRVTDNPLGVMTNRPSIDWHLTNLRNYFSLEQEDITTRELGGIEMESTGAGNSWLGLPGDWMPPSRFVKVAYLIHTADPPENAEAALNFAQHVMNTVDIPYGLVREHLAGKTIYGYTQWVVFKDLTNRVLYFNSYQDLVLKKVDLKKLNLKAGAGIKTIPVEGGATILDLTEKLL</sequence>
<feature type="domain" description="Choloylglycine hydrolase/NAAA C-terminal" evidence="4">
    <location>
        <begin position="21"/>
        <end position="332"/>
    </location>
</feature>
<comment type="caution">
    <text evidence="5">The sequence shown here is derived from an EMBL/GenBank/DDBJ whole genome shotgun (WGS) entry which is preliminary data.</text>
</comment>
<evidence type="ECO:0000256" key="3">
    <source>
        <dbReference type="SAM" id="SignalP"/>
    </source>
</evidence>
<dbReference type="PATRIC" id="fig|1703775.3.peg.2342"/>
<feature type="signal peptide" evidence="3">
    <location>
        <begin position="1"/>
        <end position="20"/>
    </location>
</feature>
<proteinExistence type="inferred from homology"/>
<dbReference type="InterPro" id="IPR029055">
    <property type="entry name" value="Ntn_hydrolases_N"/>
</dbReference>
<dbReference type="SUPFAM" id="SSF56235">
    <property type="entry name" value="N-terminal nucleophile aminohydrolases (Ntn hydrolases)"/>
    <property type="match status" value="1"/>
</dbReference>
<evidence type="ECO:0000256" key="2">
    <source>
        <dbReference type="ARBA" id="ARBA00022801"/>
    </source>
</evidence>
<keyword evidence="2" id="KW-0378">Hydrolase</keyword>
<dbReference type="Gene3D" id="3.60.60.10">
    <property type="entry name" value="Penicillin V Acylase, Chain A"/>
    <property type="match status" value="1"/>
</dbReference>
<dbReference type="EMBL" id="LIZX01000049">
    <property type="protein sequence ID" value="KPJ68581.1"/>
    <property type="molecule type" value="Genomic_DNA"/>
</dbReference>
<feature type="chain" id="PRO_5006640360" description="Choloylglycine hydrolase/NAAA C-terminal domain-containing protein" evidence="3">
    <location>
        <begin position="21"/>
        <end position="356"/>
    </location>
</feature>
<evidence type="ECO:0000259" key="4">
    <source>
        <dbReference type="Pfam" id="PF02275"/>
    </source>
</evidence>
<dbReference type="GO" id="GO:0016787">
    <property type="term" value="F:hydrolase activity"/>
    <property type="evidence" value="ECO:0007669"/>
    <property type="project" value="UniProtKB-KW"/>
</dbReference>
<reference evidence="5 6" key="1">
    <citation type="journal article" date="2015" name="Microbiome">
        <title>Genomic resolution of linkages in carbon, nitrogen, and sulfur cycling among widespread estuary sediment bacteria.</title>
        <authorList>
            <person name="Baker B.J."/>
            <person name="Lazar C.S."/>
            <person name="Teske A.P."/>
            <person name="Dick G.J."/>
        </authorList>
    </citation>
    <scope>NUCLEOTIDE SEQUENCE [LARGE SCALE GENOMIC DNA]</scope>
    <source>
        <strain evidence="5">DG_54_3</strain>
    </source>
</reference>
<evidence type="ECO:0000256" key="1">
    <source>
        <dbReference type="ARBA" id="ARBA00006625"/>
    </source>
</evidence>
<dbReference type="PANTHER" id="PTHR35527">
    <property type="entry name" value="CHOLOYLGLYCINE HYDROLASE"/>
    <property type="match status" value="1"/>
</dbReference>
<dbReference type="PANTHER" id="PTHR35527:SF2">
    <property type="entry name" value="HYDROLASE"/>
    <property type="match status" value="1"/>
</dbReference>
<dbReference type="AlphaFoldDB" id="A0A0S7Y1E1"/>
<name>A0A0S7Y1E1_UNCSA</name>
<keyword evidence="3" id="KW-0732">Signal</keyword>
<protein>
    <recommendedName>
        <fullName evidence="4">Choloylglycine hydrolase/NAAA C-terminal domain-containing protein</fullName>
    </recommendedName>
</protein>
<accession>A0A0S7Y1E1</accession>
<dbReference type="InterPro" id="IPR052193">
    <property type="entry name" value="Peptidase_C59"/>
</dbReference>
<evidence type="ECO:0000313" key="5">
    <source>
        <dbReference type="EMBL" id="KPJ68581.1"/>
    </source>
</evidence>
<organism evidence="5 6">
    <name type="scientific">candidate division WOR-1 bacterium DG_54_3</name>
    <dbReference type="NCBI Taxonomy" id="1703775"/>
    <lineage>
        <taxon>Bacteria</taxon>
        <taxon>Bacillati</taxon>
        <taxon>Saganbacteria</taxon>
    </lineage>
</organism>
<dbReference type="Proteomes" id="UP000051861">
    <property type="component" value="Unassembled WGS sequence"/>
</dbReference>
<dbReference type="Pfam" id="PF02275">
    <property type="entry name" value="CBAH"/>
    <property type="match status" value="1"/>
</dbReference>
<comment type="similarity">
    <text evidence="1">Belongs to the peptidase C59 family.</text>
</comment>
<evidence type="ECO:0000313" key="6">
    <source>
        <dbReference type="Proteomes" id="UP000051861"/>
    </source>
</evidence>